<dbReference type="InterPro" id="IPR004648">
    <property type="entry name" value="Oligpept_transpt"/>
</dbReference>
<feature type="transmembrane region" description="Helical" evidence="10">
    <location>
        <begin position="387"/>
        <end position="409"/>
    </location>
</feature>
<dbReference type="Pfam" id="PF03169">
    <property type="entry name" value="OPT"/>
    <property type="match status" value="2"/>
</dbReference>
<feature type="transmembrane region" description="Helical" evidence="10">
    <location>
        <begin position="115"/>
        <end position="137"/>
    </location>
</feature>
<feature type="transmembrane region" description="Helical" evidence="10">
    <location>
        <begin position="614"/>
        <end position="633"/>
    </location>
</feature>
<reference evidence="12" key="1">
    <citation type="journal article" date="2018" name="Nat. Microbiol.">
        <title>Leveraging single-cell genomics to expand the fungal tree of life.</title>
        <authorList>
            <person name="Ahrendt S.R."/>
            <person name="Quandt C.A."/>
            <person name="Ciobanu D."/>
            <person name="Clum A."/>
            <person name="Salamov A."/>
            <person name="Andreopoulos B."/>
            <person name="Cheng J.F."/>
            <person name="Woyke T."/>
            <person name="Pelin A."/>
            <person name="Henrissat B."/>
            <person name="Reynolds N.K."/>
            <person name="Benny G.L."/>
            <person name="Smith M.E."/>
            <person name="James T.Y."/>
            <person name="Grigoriev I.V."/>
        </authorList>
    </citation>
    <scope>NUCLEOTIDE SEQUENCE [LARGE SCALE GENOMIC DNA]</scope>
</reference>
<evidence type="ECO:0000256" key="4">
    <source>
        <dbReference type="ARBA" id="ARBA00022692"/>
    </source>
</evidence>
<evidence type="ECO:0000256" key="2">
    <source>
        <dbReference type="ARBA" id="ARBA00008807"/>
    </source>
</evidence>
<gene>
    <name evidence="11" type="ORF">BDK51DRAFT_44627</name>
</gene>
<keyword evidence="6" id="KW-0653">Protein transport</keyword>
<dbReference type="EMBL" id="KZ995664">
    <property type="protein sequence ID" value="RKO90222.1"/>
    <property type="molecule type" value="Genomic_DNA"/>
</dbReference>
<dbReference type="InterPro" id="IPR004813">
    <property type="entry name" value="OPT"/>
</dbReference>
<comment type="similarity">
    <text evidence="2">Belongs to the oligopeptide OPT transporter family.</text>
</comment>
<organism evidence="11 12">
    <name type="scientific">Blyttiomyces helicus</name>
    <dbReference type="NCBI Taxonomy" id="388810"/>
    <lineage>
        <taxon>Eukaryota</taxon>
        <taxon>Fungi</taxon>
        <taxon>Fungi incertae sedis</taxon>
        <taxon>Chytridiomycota</taxon>
        <taxon>Chytridiomycota incertae sedis</taxon>
        <taxon>Chytridiomycetes</taxon>
        <taxon>Chytridiomycetes incertae sedis</taxon>
        <taxon>Blyttiomyces</taxon>
    </lineage>
</organism>
<dbReference type="AlphaFoldDB" id="A0A4P9WD11"/>
<keyword evidence="7 10" id="KW-1133">Transmembrane helix</keyword>
<evidence type="ECO:0000256" key="1">
    <source>
        <dbReference type="ARBA" id="ARBA00004141"/>
    </source>
</evidence>
<keyword evidence="12" id="KW-1185">Reference proteome</keyword>
<name>A0A4P9WD11_9FUNG</name>
<protein>
    <submittedName>
        <fullName evidence="11">OPT oligopeptide transporter protein-domain-containing protein</fullName>
    </submittedName>
</protein>
<feature type="transmembrane region" description="Helical" evidence="10">
    <location>
        <begin position="692"/>
        <end position="709"/>
    </location>
</feature>
<feature type="transmembrane region" description="Helical" evidence="10">
    <location>
        <begin position="545"/>
        <end position="569"/>
    </location>
</feature>
<dbReference type="GO" id="GO:0015031">
    <property type="term" value="P:protein transport"/>
    <property type="evidence" value="ECO:0007669"/>
    <property type="project" value="UniProtKB-KW"/>
</dbReference>
<feature type="compositionally biased region" description="Low complexity" evidence="9">
    <location>
        <begin position="232"/>
        <end position="245"/>
    </location>
</feature>
<evidence type="ECO:0000256" key="9">
    <source>
        <dbReference type="SAM" id="MobiDB-lite"/>
    </source>
</evidence>
<keyword evidence="3" id="KW-0813">Transport</keyword>
<sequence>MGVGEHKHGPPDTAVVKNMDAKDVLETGSMMEAASITSERYVQVFNLPLHPPSRSRPSVEFPGEQSTVAEVAATVPTSDDPTLPSLTFRFWVIGTIFTIFAAAVGQFMYFRANVIYLNSFSIILMTYPVGVFMARVLPAWRIGFHWPSDFIFTRGTFIGGSLNPGPYNIKEHALIMVAAFTKSGNAYATDILAIQRLFYGRNQNPDIPDPNGVPLVFDFPLSLHFPRTSGGALLSSSSSPPNALGTDSPVSAATGSSNLLRCGTPGTSSSSTCSTSSTRNPTRVCIIGERLRLFNKLTAWVIVYEFLPQYFATYLAHFNIVCLAFGSLKGRLGSTSDYPLENSNAPQVAFGLWPQLLGQYELQGGGFMAMTLDWQQVSSGGAFYTPFWAQLNTILPVFIGTWIVAPWMYRKNVWGANMYPLATDSNFDIYGNNYNFSKILNNETLVVEDHRYNAYSPLRLSTFWALSYGTNFAVITSLLVHVGLFHGQEILDGFRASRTEDEDVHIKIMRKYPEVPHTWYLATLVIFLGLSIFTMEYYTQYQLRWWGVLLAMVSVIIFIIPIGIIAAISNISIGTNVITEFIFGLAVPGKAIANALGLASDLKFDVYMKIPPKAVFICQLYSTFVGGVINYAVMDMIIRNVPDVWYANHQPGLTFNPDWGSVSPKIFYTASLIWGAVGPKRMFGPDSPYHPLLWFFLGGVFLPVPFYLLHRRYPNFGWDLINRPILLVSWGNGPVNGSGSSFLMILGVSWFSQYYAKRYRRNWYDKYNYTISAALDSGTIITAIIIYLPITLAKLGGGPGQNVGQYVFWALNPNSTTYADQDYCLTYSVV</sequence>
<feature type="transmembrane region" description="Helical" evidence="10">
    <location>
        <begin position="90"/>
        <end position="109"/>
    </location>
</feature>
<comment type="subcellular location">
    <subcellularLocation>
        <location evidence="1">Membrane</location>
        <topology evidence="1">Multi-pass membrane protein</topology>
    </subcellularLocation>
</comment>
<feature type="transmembrane region" description="Helical" evidence="10">
    <location>
        <begin position="581"/>
        <end position="602"/>
    </location>
</feature>
<feature type="transmembrane region" description="Helical" evidence="10">
    <location>
        <begin position="519"/>
        <end position="538"/>
    </location>
</feature>
<feature type="transmembrane region" description="Helical" evidence="10">
    <location>
        <begin position="463"/>
        <end position="485"/>
    </location>
</feature>
<keyword evidence="4 10" id="KW-0812">Transmembrane</keyword>
<evidence type="ECO:0000313" key="12">
    <source>
        <dbReference type="Proteomes" id="UP000269721"/>
    </source>
</evidence>
<evidence type="ECO:0000256" key="6">
    <source>
        <dbReference type="ARBA" id="ARBA00022927"/>
    </source>
</evidence>
<evidence type="ECO:0000256" key="5">
    <source>
        <dbReference type="ARBA" id="ARBA00022856"/>
    </source>
</evidence>
<feature type="transmembrane region" description="Helical" evidence="10">
    <location>
        <begin position="768"/>
        <end position="790"/>
    </location>
</feature>
<proteinExistence type="inferred from homology"/>
<dbReference type="NCBIfam" id="TIGR00728">
    <property type="entry name" value="OPT_sfam"/>
    <property type="match status" value="1"/>
</dbReference>
<dbReference type="GO" id="GO:0016020">
    <property type="term" value="C:membrane"/>
    <property type="evidence" value="ECO:0007669"/>
    <property type="project" value="UniProtKB-SubCell"/>
</dbReference>
<accession>A0A4P9WD11</accession>
<evidence type="ECO:0000313" key="11">
    <source>
        <dbReference type="EMBL" id="RKO90222.1"/>
    </source>
</evidence>
<evidence type="ECO:0000256" key="10">
    <source>
        <dbReference type="SAM" id="Phobius"/>
    </source>
</evidence>
<evidence type="ECO:0000256" key="3">
    <source>
        <dbReference type="ARBA" id="ARBA00022448"/>
    </source>
</evidence>
<keyword evidence="5" id="KW-0571">Peptide transport</keyword>
<dbReference type="PANTHER" id="PTHR22601">
    <property type="entry name" value="ISP4 LIKE PROTEIN"/>
    <property type="match status" value="1"/>
</dbReference>
<dbReference type="GO" id="GO:0035673">
    <property type="term" value="F:oligopeptide transmembrane transporter activity"/>
    <property type="evidence" value="ECO:0007669"/>
    <property type="project" value="InterPro"/>
</dbReference>
<feature type="region of interest" description="Disordered" evidence="9">
    <location>
        <begin position="232"/>
        <end position="251"/>
    </location>
</feature>
<dbReference type="Proteomes" id="UP000269721">
    <property type="component" value="Unassembled WGS sequence"/>
</dbReference>
<evidence type="ECO:0000256" key="7">
    <source>
        <dbReference type="ARBA" id="ARBA00022989"/>
    </source>
</evidence>
<keyword evidence="8 10" id="KW-0472">Membrane</keyword>
<feature type="transmembrane region" description="Helical" evidence="10">
    <location>
        <begin position="297"/>
        <end position="326"/>
    </location>
</feature>
<evidence type="ECO:0000256" key="8">
    <source>
        <dbReference type="ARBA" id="ARBA00023136"/>
    </source>
</evidence>
<dbReference type="OrthoDB" id="9986677at2759"/>
<feature type="transmembrane region" description="Helical" evidence="10">
    <location>
        <begin position="739"/>
        <end position="756"/>
    </location>
</feature>